<protein>
    <recommendedName>
        <fullName evidence="2">DUF5723 domain-containing protein</fullName>
    </recommendedName>
</protein>
<evidence type="ECO:0008006" key="2">
    <source>
        <dbReference type="Google" id="ProtNLM"/>
    </source>
</evidence>
<gene>
    <name evidence="1" type="ORF">MNBD_GAMMA07-1304</name>
</gene>
<organism evidence="1">
    <name type="scientific">hydrothermal vent metagenome</name>
    <dbReference type="NCBI Taxonomy" id="652676"/>
    <lineage>
        <taxon>unclassified sequences</taxon>
        <taxon>metagenomes</taxon>
        <taxon>ecological metagenomes</taxon>
    </lineage>
</organism>
<dbReference type="InterPro" id="IPR032811">
    <property type="entry name" value="Put_conjugal_transfer"/>
</dbReference>
<evidence type="ECO:0000313" key="1">
    <source>
        <dbReference type="EMBL" id="VAW56065.1"/>
    </source>
</evidence>
<reference evidence="1" key="1">
    <citation type="submission" date="2018-06" db="EMBL/GenBank/DDBJ databases">
        <authorList>
            <person name="Zhirakovskaya E."/>
        </authorList>
    </citation>
    <scope>NUCLEOTIDE SEQUENCE</scope>
</reference>
<dbReference type="Gene3D" id="2.40.160.60">
    <property type="entry name" value="Outer membrane protein transport protein (OMPP1/FadL/TodX)"/>
    <property type="match status" value="1"/>
</dbReference>
<dbReference type="Pfam" id="PF13729">
    <property type="entry name" value="TraF_2"/>
    <property type="match status" value="1"/>
</dbReference>
<dbReference type="AlphaFoldDB" id="A0A3B0WJM7"/>
<accession>A0A3B0WJM7</accession>
<sequence>MLKRSLLAVGLIIMSLSNVYALPYGFFDARSVGMGNVSVATGGLTTAAFSNPGMLSVNENDDSFALLLPAIGVQVIDDGNVIDLVDEFQETNSIQRQVDILNELSDASLTAAVIPSIAFISAGESVTWGLTLKSTISLSADLVNVVVPSLNNLVVPSGDIRALAVAATEIGIPLGTEFSFAGMQLSVGITPRFVQVDLMEYNESILTADLNDIADVEKEDLGNFTTFDAGISLNVFDRVRVGLVAKNLIEETKISQDGTKIDFETHLRAGAAIDMGFMTIAADMDLTERKPIAFENPSKSMSVGVEFDAFSVVQLRLGYQTNLASGSTDPDLLSVGLGLWLGFNVDVAVVAGDDSSIGAFFQTGFHF</sequence>
<proteinExistence type="predicted"/>
<name>A0A3B0WJM7_9ZZZZ</name>
<dbReference type="EMBL" id="UOFF01000172">
    <property type="protein sequence ID" value="VAW56065.1"/>
    <property type="molecule type" value="Genomic_DNA"/>
</dbReference>